<feature type="domain" description="FAD/NAD(P)-binding" evidence="11">
    <location>
        <begin position="4"/>
        <end position="310"/>
    </location>
</feature>
<dbReference type="Pfam" id="PF07992">
    <property type="entry name" value="Pyr_redox_2"/>
    <property type="match status" value="1"/>
</dbReference>
<comment type="similarity">
    <text evidence="2 9">Belongs to the class-I pyridine nucleotide-disulfide oxidoreductase family.</text>
</comment>
<dbReference type="EMBL" id="DSTX01000013">
    <property type="protein sequence ID" value="HFK21094.1"/>
    <property type="molecule type" value="Genomic_DNA"/>
</dbReference>
<keyword evidence="8 9" id="KW-0676">Redox-active center</keyword>
<evidence type="ECO:0000256" key="7">
    <source>
        <dbReference type="ARBA" id="ARBA00023157"/>
    </source>
</evidence>
<dbReference type="PRINTS" id="PR00411">
    <property type="entry name" value="PNDRDTASEI"/>
</dbReference>
<reference evidence="12" key="1">
    <citation type="journal article" date="2020" name="mSystems">
        <title>Genome- and Community-Level Interaction Insights into Carbon Utilization and Element Cycling Functions of Hydrothermarchaeota in Hydrothermal Sediment.</title>
        <authorList>
            <person name="Zhou Z."/>
            <person name="Liu Y."/>
            <person name="Xu W."/>
            <person name="Pan J."/>
            <person name="Luo Z.H."/>
            <person name="Li M."/>
        </authorList>
    </citation>
    <scope>NUCLEOTIDE SEQUENCE [LARGE SCALE GENOMIC DNA]</scope>
    <source>
        <strain evidence="12">SpSt-468</strain>
    </source>
</reference>
<feature type="domain" description="Pyridine nucleotide-disulphide oxidoreductase dimerisation" evidence="10">
    <location>
        <begin position="341"/>
        <end position="450"/>
    </location>
</feature>
<protein>
    <submittedName>
        <fullName evidence="12">Dihydrolipoyl dehydrogenase</fullName>
    </submittedName>
</protein>
<evidence type="ECO:0000313" key="12">
    <source>
        <dbReference type="EMBL" id="HFK21094.1"/>
    </source>
</evidence>
<dbReference type="Gene3D" id="3.50.50.60">
    <property type="entry name" value="FAD/NAD(P)-binding domain"/>
    <property type="match status" value="2"/>
</dbReference>
<evidence type="ECO:0000256" key="4">
    <source>
        <dbReference type="ARBA" id="ARBA00022827"/>
    </source>
</evidence>
<name>A0A7C3IY77_9CREN</name>
<gene>
    <name evidence="12" type="ORF">ENS19_07470</name>
</gene>
<keyword evidence="6" id="KW-0520">NAD</keyword>
<dbReference type="Gene3D" id="3.30.390.30">
    <property type="match status" value="1"/>
</dbReference>
<dbReference type="GO" id="GO:0050660">
    <property type="term" value="F:flavin adenine dinucleotide binding"/>
    <property type="evidence" value="ECO:0007669"/>
    <property type="project" value="TreeGrafter"/>
</dbReference>
<dbReference type="Pfam" id="PF02852">
    <property type="entry name" value="Pyr_redox_dim"/>
    <property type="match status" value="1"/>
</dbReference>
<dbReference type="InterPro" id="IPR036188">
    <property type="entry name" value="FAD/NAD-bd_sf"/>
</dbReference>
<dbReference type="InterPro" id="IPR016156">
    <property type="entry name" value="FAD/NAD-linked_Rdtase_dimer_sf"/>
</dbReference>
<dbReference type="InterPro" id="IPR004099">
    <property type="entry name" value="Pyr_nucl-diS_OxRdtase_dimer"/>
</dbReference>
<keyword evidence="5 9" id="KW-0560">Oxidoreductase</keyword>
<evidence type="ECO:0000256" key="5">
    <source>
        <dbReference type="ARBA" id="ARBA00023002"/>
    </source>
</evidence>
<evidence type="ECO:0000259" key="10">
    <source>
        <dbReference type="Pfam" id="PF02852"/>
    </source>
</evidence>
<dbReference type="InterPro" id="IPR012999">
    <property type="entry name" value="Pyr_OxRdtase_I_AS"/>
</dbReference>
<evidence type="ECO:0000256" key="8">
    <source>
        <dbReference type="ARBA" id="ARBA00023284"/>
    </source>
</evidence>
<dbReference type="PROSITE" id="PS00076">
    <property type="entry name" value="PYRIDINE_REDOX_1"/>
    <property type="match status" value="1"/>
</dbReference>
<dbReference type="SUPFAM" id="SSF55424">
    <property type="entry name" value="FAD/NAD-linked reductases, dimerisation (C-terminal) domain"/>
    <property type="match status" value="1"/>
</dbReference>
<sequence>MREFDLIVIGSGSGLDVAVAAANYGKTVAVVERGPLGGTCLNKGCIPSKMLIHSADVMETIKSSSDFGIEVNGYSVDFPSIVKRVTDEVDGESKQIEESLRGSENPVLFKSDCKFVGKKELQVDNGTITAEKILIAAGSRPKIPEIDGLSSTPFITSDEALRMRVQPKSMIILGGGYIAAEMAHFFGSLGTKIAIVQRKKYLVPGEDEEISQEFTSAFGKKYDLYTEYEPMSVIHEGGAFSVKIKNVGGKEVVLSADALLVAVGRVPNSDTLDLEKTGVRTDPKGYIITDDYLETSMPGIFSLGDIVGRYLFKHSANLEAEYALQNILMPDQKVPVDYSAMPHAIFSSPQIAGVGKTEQDLRREKIDYMVSKWKYQDSGMGQAIRDNTGFVKLLLNKRDLAILGCHIMGTDASIMIHEVVVAMKCGNASVFNILNAVHVHPALPEVIKRAASNIRFEEHSHQHIHEEGSGGGS</sequence>
<accession>A0A7C3IY77</accession>
<evidence type="ECO:0000256" key="1">
    <source>
        <dbReference type="ARBA" id="ARBA00001974"/>
    </source>
</evidence>
<dbReference type="SUPFAM" id="SSF51905">
    <property type="entry name" value="FAD/NAD(P)-binding domain"/>
    <property type="match status" value="1"/>
</dbReference>
<evidence type="ECO:0000256" key="6">
    <source>
        <dbReference type="ARBA" id="ARBA00023027"/>
    </source>
</evidence>
<evidence type="ECO:0000256" key="2">
    <source>
        <dbReference type="ARBA" id="ARBA00007532"/>
    </source>
</evidence>
<comment type="caution">
    <text evidence="12">The sequence shown here is derived from an EMBL/GenBank/DDBJ whole genome shotgun (WGS) entry which is preliminary data.</text>
</comment>
<keyword evidence="3 9" id="KW-0285">Flavoprotein</keyword>
<dbReference type="InterPro" id="IPR001100">
    <property type="entry name" value="Pyr_nuc-diS_OxRdtase"/>
</dbReference>
<dbReference type="InterPro" id="IPR050151">
    <property type="entry name" value="Class-I_Pyr_Nuc-Dis_Oxidored"/>
</dbReference>
<dbReference type="FunFam" id="3.30.390.30:FF:000001">
    <property type="entry name" value="Dihydrolipoyl dehydrogenase"/>
    <property type="match status" value="1"/>
</dbReference>
<evidence type="ECO:0000256" key="9">
    <source>
        <dbReference type="RuleBase" id="RU003691"/>
    </source>
</evidence>
<comment type="cofactor">
    <cofactor evidence="1">
        <name>FAD</name>
        <dbReference type="ChEBI" id="CHEBI:57692"/>
    </cofactor>
</comment>
<dbReference type="PIRSF" id="PIRSF000350">
    <property type="entry name" value="Mercury_reductase_MerA"/>
    <property type="match status" value="1"/>
</dbReference>
<evidence type="ECO:0000256" key="3">
    <source>
        <dbReference type="ARBA" id="ARBA00022630"/>
    </source>
</evidence>
<dbReference type="PANTHER" id="PTHR22912">
    <property type="entry name" value="DISULFIDE OXIDOREDUCTASE"/>
    <property type="match status" value="1"/>
</dbReference>
<dbReference type="PRINTS" id="PR00368">
    <property type="entry name" value="FADPNR"/>
</dbReference>
<dbReference type="GO" id="GO:0006103">
    <property type="term" value="P:2-oxoglutarate metabolic process"/>
    <property type="evidence" value="ECO:0007669"/>
    <property type="project" value="TreeGrafter"/>
</dbReference>
<dbReference type="PANTHER" id="PTHR22912:SF217">
    <property type="entry name" value="DIHYDROLIPOYL DEHYDROGENASE"/>
    <property type="match status" value="1"/>
</dbReference>
<organism evidence="12">
    <name type="scientific">Candidatus Methanomethylicus mesodigestus</name>
    <dbReference type="NCBI Taxonomy" id="1867258"/>
    <lineage>
        <taxon>Archaea</taxon>
        <taxon>Thermoproteota</taxon>
        <taxon>Methanosuratincolia</taxon>
        <taxon>Candidatus Methanomethylicales</taxon>
        <taxon>Candidatus Methanomethylicaceae</taxon>
        <taxon>Candidatus Methanomethylicus</taxon>
    </lineage>
</organism>
<keyword evidence="7" id="KW-1015">Disulfide bond</keyword>
<dbReference type="AlphaFoldDB" id="A0A7C3IY77"/>
<proteinExistence type="inferred from homology"/>
<evidence type="ECO:0000259" key="11">
    <source>
        <dbReference type="Pfam" id="PF07992"/>
    </source>
</evidence>
<dbReference type="GO" id="GO:0004148">
    <property type="term" value="F:dihydrolipoyl dehydrogenase (NADH) activity"/>
    <property type="evidence" value="ECO:0007669"/>
    <property type="project" value="TreeGrafter"/>
</dbReference>
<keyword evidence="4 9" id="KW-0274">FAD</keyword>
<dbReference type="InterPro" id="IPR023753">
    <property type="entry name" value="FAD/NAD-binding_dom"/>
</dbReference>